<dbReference type="Proteomes" id="UP001153331">
    <property type="component" value="Unassembled WGS sequence"/>
</dbReference>
<evidence type="ECO:0000313" key="2">
    <source>
        <dbReference type="Proteomes" id="UP001153331"/>
    </source>
</evidence>
<proteinExistence type="predicted"/>
<reference evidence="1" key="1">
    <citation type="submission" date="2022-11" db="EMBL/GenBank/DDBJ databases">
        <title>Genome Sequence of Boeremia exigua.</title>
        <authorList>
            <person name="Buettner E."/>
        </authorList>
    </citation>
    <scope>NUCLEOTIDE SEQUENCE</scope>
    <source>
        <strain evidence="1">CU02</strain>
    </source>
</reference>
<organism evidence="1 2">
    <name type="scientific">Boeremia exigua</name>
    <dbReference type="NCBI Taxonomy" id="749465"/>
    <lineage>
        <taxon>Eukaryota</taxon>
        <taxon>Fungi</taxon>
        <taxon>Dikarya</taxon>
        <taxon>Ascomycota</taxon>
        <taxon>Pezizomycotina</taxon>
        <taxon>Dothideomycetes</taxon>
        <taxon>Pleosporomycetidae</taxon>
        <taxon>Pleosporales</taxon>
        <taxon>Pleosporineae</taxon>
        <taxon>Didymellaceae</taxon>
        <taxon>Boeremia</taxon>
    </lineage>
</organism>
<sequence>MRRGGLFNANGHLSRRPRTEADSFTGGFCGGSGLGHARAVMALCQVANNAIPGQAGFAVPGRLSTTYCPEAVERFQGGAAITAALGLNMRPVRSPLVAPCLDLRRPSCSFPVSPRDSCPLTTYESTAALYFNAMQAYLLAPLQAILRPRNQFALFFVSYFTAKLLHLGSHAGSLPILLYLLYFPTFLLPDVLLLVISKVVLYRHNGAQPSTIRRSIGASLAIFTAGCSAAQISFFVETGGEIQWMAASRVLGGSGGLGLLLSGLPALTVAFAILYGFAWIVAPRFNDAVEHVLDTIACSFRQSYRLIKNPPKTTEAQELLIPLEAHAQTPCMQEQRVDDRNTALSTPKAIAVSFTTITYITVVLFLQLVRPKSPPYAHMSGSLPVTLIEAALFQPINSEFCLAHPIERVLFPWDQFAEYFGQPESLDWMPRSATCSRANGPGPPPWVTRPSCEAPNSCAPPEHPHTGHHPPPPTPRAAGGHVSPPLPLPDNLPHDSFRSSSPRHHGHGFGSGYSPLCDPLKLSNLDADLIDTLAEGIAKRGPKIKNILLLTLESTRKDMFPLKKDSHAYRKILSSYASTNASQQLDSKLRNLTTVATFLSGESNGFAAESDVIPDDSWRHAFKNGLGSINVQGAITQAAYTLKSLLSSHCGVEPLPVDFTEETKGWIYQSCLPQVLEMMNKHTRQKHTKDPQGDERNKEDDYLMWPWDSAMVQSVTDQFDSQDVLDEQMGFENVIAERVLSDPASKHYPPKQPWVNYFGFPETESLDYLRDLFVDARQQQKRLFVSHLTSSPHHPFATPKDWVGHTEYMNKQRWRPEDPLDGYLNTIKYQDDWISDVLQMLHEVGALNETLIIMTGDHGLAFNSLDKSQSAVNNGHISNFAIPLLLVHPDLPRIQLKASTTPLSIIPTILDLLSQTNSLTTSAAEAAQTLLPKYQGNSLIRNLNYSVLTADGDMSKAFFQPFHFSAINPGGSLLAISDASTTYRLIFPLCSSIPLRFTDIAVDPTEADPIIAWTMDELAAIIKVKHGAKATKWARLAQEVGRWWFWSQHGNWGYWGNARSTGRGGPEAAGGGRVKKKHWWET</sequence>
<protein>
    <submittedName>
        <fullName evidence="1">Uncharacterized protein</fullName>
    </submittedName>
</protein>
<comment type="caution">
    <text evidence="1">The sequence shown here is derived from an EMBL/GenBank/DDBJ whole genome shotgun (WGS) entry which is preliminary data.</text>
</comment>
<evidence type="ECO:0000313" key="1">
    <source>
        <dbReference type="EMBL" id="KAJ8110443.1"/>
    </source>
</evidence>
<gene>
    <name evidence="1" type="ORF">OPT61_g6717</name>
</gene>
<accession>A0ACC2I602</accession>
<name>A0ACC2I602_9PLEO</name>
<dbReference type="EMBL" id="JAPHNI010000499">
    <property type="protein sequence ID" value="KAJ8110443.1"/>
    <property type="molecule type" value="Genomic_DNA"/>
</dbReference>
<keyword evidence="2" id="KW-1185">Reference proteome</keyword>